<name>A0AAN8LQZ0_9TELE</name>
<dbReference type="PROSITE" id="PS51140">
    <property type="entry name" value="CUE"/>
    <property type="match status" value="1"/>
</dbReference>
<dbReference type="CDD" id="cd14362">
    <property type="entry name" value="CUE_TAB2_TAB3"/>
    <property type="match status" value="1"/>
</dbReference>
<comment type="caution">
    <text evidence="3">The sequence shown here is derived from an EMBL/GenBank/DDBJ whole genome shotgun (WGS) entry which is preliminary data.</text>
</comment>
<keyword evidence="4" id="KW-1185">Reference proteome</keyword>
<dbReference type="SMART" id="SM00546">
    <property type="entry name" value="CUE"/>
    <property type="match status" value="1"/>
</dbReference>
<dbReference type="EMBL" id="JAGTTL010000013">
    <property type="protein sequence ID" value="KAK6314454.1"/>
    <property type="molecule type" value="Genomic_DNA"/>
</dbReference>
<dbReference type="InterPro" id="IPR041911">
    <property type="entry name" value="TAB2/3_CUE"/>
</dbReference>
<feature type="compositionally biased region" description="Polar residues" evidence="1">
    <location>
        <begin position="235"/>
        <end position="266"/>
    </location>
</feature>
<reference evidence="3 4" key="1">
    <citation type="submission" date="2021-04" db="EMBL/GenBank/DDBJ databases">
        <authorList>
            <person name="De Guttry C."/>
            <person name="Zahm M."/>
            <person name="Klopp C."/>
            <person name="Cabau C."/>
            <person name="Louis A."/>
            <person name="Berthelot C."/>
            <person name="Parey E."/>
            <person name="Roest Crollius H."/>
            <person name="Montfort J."/>
            <person name="Robinson-Rechavi M."/>
            <person name="Bucao C."/>
            <person name="Bouchez O."/>
            <person name="Gislard M."/>
            <person name="Lluch J."/>
            <person name="Milhes M."/>
            <person name="Lampietro C."/>
            <person name="Lopez Roques C."/>
            <person name="Donnadieu C."/>
            <person name="Braasch I."/>
            <person name="Desvignes T."/>
            <person name="Postlethwait J."/>
            <person name="Bobe J."/>
            <person name="Wedekind C."/>
            <person name="Guiguen Y."/>
        </authorList>
    </citation>
    <scope>NUCLEOTIDE SEQUENCE [LARGE SCALE GENOMIC DNA]</scope>
    <source>
        <strain evidence="3">Cs_M1</strain>
        <tissue evidence="3">Blood</tissue>
    </source>
</reference>
<evidence type="ECO:0000313" key="4">
    <source>
        <dbReference type="Proteomes" id="UP001356427"/>
    </source>
</evidence>
<dbReference type="Pfam" id="PF02845">
    <property type="entry name" value="CUE"/>
    <property type="match status" value="1"/>
</dbReference>
<accession>A0AAN8LQZ0</accession>
<gene>
    <name evidence="3" type="ORF">J4Q44_G00159130</name>
</gene>
<dbReference type="AlphaFoldDB" id="A0AAN8LQZ0"/>
<dbReference type="PANTHER" id="PTHR46253:SF1">
    <property type="entry name" value="TAB2"/>
    <property type="match status" value="1"/>
</dbReference>
<protein>
    <recommendedName>
        <fullName evidence="2">CUE domain-containing protein</fullName>
    </recommendedName>
</protein>
<evidence type="ECO:0000313" key="3">
    <source>
        <dbReference type="EMBL" id="KAK6314454.1"/>
    </source>
</evidence>
<feature type="region of interest" description="Disordered" evidence="1">
    <location>
        <begin position="78"/>
        <end position="146"/>
    </location>
</feature>
<proteinExistence type="predicted"/>
<dbReference type="GO" id="GO:0043130">
    <property type="term" value="F:ubiquitin binding"/>
    <property type="evidence" value="ECO:0007669"/>
    <property type="project" value="InterPro"/>
</dbReference>
<dbReference type="InterPro" id="IPR003892">
    <property type="entry name" value="CUE"/>
</dbReference>
<dbReference type="Gene3D" id="1.10.8.10">
    <property type="entry name" value="DNA helicase RuvA subunit, C-terminal domain"/>
    <property type="match status" value="1"/>
</dbReference>
<evidence type="ECO:0000259" key="2">
    <source>
        <dbReference type="PROSITE" id="PS51140"/>
    </source>
</evidence>
<dbReference type="Proteomes" id="UP001356427">
    <property type="component" value="Unassembled WGS sequence"/>
</dbReference>
<feature type="compositionally biased region" description="Low complexity" evidence="1">
    <location>
        <begin position="276"/>
        <end position="292"/>
    </location>
</feature>
<dbReference type="PANTHER" id="PTHR46253">
    <property type="entry name" value="TGF-BETA-ACTIVATED KINASE 1 AND MAP3K7-BINDING PROTEIN TAB"/>
    <property type="match status" value="1"/>
</dbReference>
<evidence type="ECO:0000256" key="1">
    <source>
        <dbReference type="SAM" id="MobiDB-lite"/>
    </source>
</evidence>
<feature type="region of interest" description="Disordered" evidence="1">
    <location>
        <begin position="225"/>
        <end position="300"/>
    </location>
</feature>
<feature type="domain" description="CUE" evidence="2">
    <location>
        <begin position="8"/>
        <end position="51"/>
    </location>
</feature>
<organism evidence="3 4">
    <name type="scientific">Coregonus suidteri</name>
    <dbReference type="NCBI Taxonomy" id="861788"/>
    <lineage>
        <taxon>Eukaryota</taxon>
        <taxon>Metazoa</taxon>
        <taxon>Chordata</taxon>
        <taxon>Craniata</taxon>
        <taxon>Vertebrata</taxon>
        <taxon>Euteleostomi</taxon>
        <taxon>Actinopterygii</taxon>
        <taxon>Neopterygii</taxon>
        <taxon>Teleostei</taxon>
        <taxon>Protacanthopterygii</taxon>
        <taxon>Salmoniformes</taxon>
        <taxon>Salmonidae</taxon>
        <taxon>Coregoninae</taxon>
        <taxon>Coregonus</taxon>
    </lineage>
</organism>
<sequence length="300" mass="32077">MAQGGPQLDYHILQDLKQRFPEIPEGVVSQCLLQNNNNLDICCHLLAQESNRYLYGEFHNPEEVRLSRNHMLHIQLGATPLGGGQGQRRRALPGAQLQRRSHRAPARRLSGAPLGPRHHSPSPGYNPFFDHGGRTASTPHSASHAGNVPYLLAHSSLHHEPITVTLSQKPAQRPPGLQIPAGHYGNSGGKCPLHPALPLPEPPALPLALIRAACVSALATPYTTPTLPVPHIARPSTNPTKCSPNSRCSTKSSTNPSTSRPMSSCPSALPPWPACPTTTTNNNNSSSSSPSTGRSCPRAP</sequence>